<dbReference type="GO" id="GO:0005851">
    <property type="term" value="C:eukaryotic translation initiation factor 2B complex"/>
    <property type="evidence" value="ECO:0007669"/>
    <property type="project" value="EnsemblFungi"/>
</dbReference>
<dbReference type="KEGG" id="kaf:KAFR_0A04020"/>
<dbReference type="InterPro" id="IPR051960">
    <property type="entry name" value="eIF2B_gamma"/>
</dbReference>
<evidence type="ECO:0000259" key="10">
    <source>
        <dbReference type="Pfam" id="PF25084"/>
    </source>
</evidence>
<comment type="subunit">
    <text evidence="8">Component of the translation initiation factor 2B (eIF2B) complex which is a heterodecamer of two sets of five different subunits: alpha, beta, gamma, delta and epsilon. Subunits alpha, beta and delta comprise a regulatory subcomplex and subunits epsilon and gamma comprise a catalytic subcomplex. Within the complex, the hexameric regulatory complex resides at the center, with the two heterodimeric catalytic subcomplexes bound on opposite sides.</text>
</comment>
<keyword evidence="3" id="KW-0963">Cytoplasm</keyword>
<name>H2AN87_KAZAF</name>
<dbReference type="InParanoid" id="H2AN87"/>
<evidence type="ECO:0000256" key="9">
    <source>
        <dbReference type="SAM" id="MobiDB-lite"/>
    </source>
</evidence>
<dbReference type="FunCoup" id="H2AN87">
    <property type="interactions" value="591"/>
</dbReference>
<evidence type="ECO:0000256" key="6">
    <source>
        <dbReference type="ARBA" id="ARBA00044196"/>
    </source>
</evidence>
<evidence type="ECO:0000256" key="3">
    <source>
        <dbReference type="ARBA" id="ARBA00022490"/>
    </source>
</evidence>
<keyword evidence="4" id="KW-0396">Initiation factor</keyword>
<feature type="region of interest" description="Disordered" evidence="9">
    <location>
        <begin position="506"/>
        <end position="548"/>
    </location>
</feature>
<evidence type="ECO:0000256" key="2">
    <source>
        <dbReference type="ARBA" id="ARBA00007878"/>
    </source>
</evidence>
<feature type="domain" description="EIF2B subunit epsilon/gamma LbH" evidence="10">
    <location>
        <begin position="396"/>
        <end position="483"/>
    </location>
</feature>
<accession>H2AN87</accession>
<dbReference type="AlphaFoldDB" id="H2AN87"/>
<evidence type="ECO:0000256" key="1">
    <source>
        <dbReference type="ARBA" id="ARBA00004514"/>
    </source>
</evidence>
<comment type="similarity">
    <text evidence="2">Belongs to the eIF-2B gamma/epsilon subunits family.</text>
</comment>
<evidence type="ECO:0000313" key="11">
    <source>
        <dbReference type="EMBL" id="CCF55837.1"/>
    </source>
</evidence>
<dbReference type="PANTHER" id="PTHR45989">
    <property type="entry name" value="TRANSLATION INITIATION FACTOR EIF-2B SUBUNIT GAMMA"/>
    <property type="match status" value="1"/>
</dbReference>
<dbReference type="PANTHER" id="PTHR45989:SF1">
    <property type="entry name" value="TRANSLATION INITIATION FACTOR EIF-2B SUBUNIT GAMMA"/>
    <property type="match status" value="1"/>
</dbReference>
<dbReference type="InterPro" id="IPR056764">
    <property type="entry name" value="LbH_EIF2B3/5"/>
</dbReference>
<protein>
    <recommendedName>
        <fullName evidence="6">Translation initiation factor eIF2B subunit gamma</fullName>
    </recommendedName>
    <alternativeName>
        <fullName evidence="7">eIF2B GDP-GTP exchange factor subunit gamma</fullName>
    </alternativeName>
</protein>
<dbReference type="GO" id="GO:0005085">
    <property type="term" value="F:guanyl-nucleotide exchange factor activity"/>
    <property type="evidence" value="ECO:0007669"/>
    <property type="project" value="EnsemblFungi"/>
</dbReference>
<dbReference type="CDD" id="cd04652">
    <property type="entry name" value="LbH_eIF2B_gamma_C"/>
    <property type="match status" value="1"/>
</dbReference>
<dbReference type="EMBL" id="HE650821">
    <property type="protein sequence ID" value="CCF55837.1"/>
    <property type="molecule type" value="Genomic_DNA"/>
</dbReference>
<organism evidence="11 12">
    <name type="scientific">Kazachstania africana (strain ATCC 22294 / BCRC 22015 / CBS 2517 / CECT 1963 / NBRC 1671 / NRRL Y-8276)</name>
    <name type="common">Yeast</name>
    <name type="synonym">Kluyveromyces africanus</name>
    <dbReference type="NCBI Taxonomy" id="1071382"/>
    <lineage>
        <taxon>Eukaryota</taxon>
        <taxon>Fungi</taxon>
        <taxon>Dikarya</taxon>
        <taxon>Ascomycota</taxon>
        <taxon>Saccharomycotina</taxon>
        <taxon>Saccharomycetes</taxon>
        <taxon>Saccharomycetales</taxon>
        <taxon>Saccharomycetaceae</taxon>
        <taxon>Kazachstania</taxon>
    </lineage>
</organism>
<gene>
    <name evidence="11" type="primary">KAFR0A04020</name>
    <name evidence="11" type="ORF">KAFR_0A04020</name>
</gene>
<keyword evidence="5" id="KW-0648">Protein biosynthesis</keyword>
<comment type="subcellular location">
    <subcellularLocation>
        <location evidence="1">Cytoplasm</location>
        <location evidence="1">Cytosol</location>
    </subcellularLocation>
</comment>
<dbReference type="RefSeq" id="XP_003954972.1">
    <property type="nucleotide sequence ID" value="XM_003954923.1"/>
</dbReference>
<dbReference type="GO" id="GO:0005829">
    <property type="term" value="C:cytosol"/>
    <property type="evidence" value="ECO:0007669"/>
    <property type="project" value="UniProtKB-SubCell"/>
</dbReference>
<evidence type="ECO:0000256" key="8">
    <source>
        <dbReference type="ARBA" id="ARBA00046432"/>
    </source>
</evidence>
<dbReference type="Proteomes" id="UP000005220">
    <property type="component" value="Chromosome 1"/>
</dbReference>
<sequence>MKLQAFIFCGKGNELVPFSNPASILNPTDIENLNTANPSTASKKSDGSAFISGDNPRLPKALLPVANRPMIEYVIDWCDQANFYEINIVAHINEINLIKNGLSQFLSLRNEQFNLISKSVSTGNNSNELNLLPKQINFIPTNFTSTTEIVAIDLLDKIKYDFVLLPSDFITDIPPQLFINQFANRDDDNLAMTVYYKHSMEFTVDKKQNDKNQFFTVYSDPKNGSKNPVLLDIYSKQDVSKTKYLQIRSHLLWKYPNSTVSTKLINSSIYFCSFELTQLLSKKIEDEENAIEEDDDNDAEEGIVDNKEEQAKIHPSYFSKQLNRKLIKDHINTKNSTLSKLFRDLSRRSWQHCKLPRETISIFIIPQSTSFIRCNNLNALMDATRFILKIKSNLISVSNSLIGNDSIVDPSSQIMERSSIKLSAVGNNCKIGSKCRISGSIILNDAEIDDECILENVIIGPNAKINKKSKLTNCYVEGNYVVEAKSMLKGETLSKLYLNDELEDEHTLDDVSYDDEDEDTDEESDSEDSYEDNYFDDNEYEDDGLFER</sequence>
<dbReference type="GO" id="GO:0006446">
    <property type="term" value="P:regulation of translational initiation"/>
    <property type="evidence" value="ECO:0007669"/>
    <property type="project" value="EnsemblFungi"/>
</dbReference>
<dbReference type="Pfam" id="PF25084">
    <property type="entry name" value="LbH_EIF2B"/>
    <property type="match status" value="1"/>
</dbReference>
<dbReference type="GO" id="GO:0002183">
    <property type="term" value="P:cytoplasmic translational initiation"/>
    <property type="evidence" value="ECO:0007669"/>
    <property type="project" value="TreeGrafter"/>
</dbReference>
<dbReference type="InterPro" id="IPR029044">
    <property type="entry name" value="Nucleotide-diphossugar_trans"/>
</dbReference>
<dbReference type="GO" id="GO:0003743">
    <property type="term" value="F:translation initiation factor activity"/>
    <property type="evidence" value="ECO:0007669"/>
    <property type="project" value="UniProtKB-KW"/>
</dbReference>
<dbReference type="Gene3D" id="3.90.550.10">
    <property type="entry name" value="Spore Coat Polysaccharide Biosynthesis Protein SpsA, Chain A"/>
    <property type="match status" value="1"/>
</dbReference>
<reference evidence="11 12" key="1">
    <citation type="journal article" date="2011" name="Proc. Natl. Acad. Sci. U.S.A.">
        <title>Evolutionary erosion of yeast sex chromosomes by mating-type switching accidents.</title>
        <authorList>
            <person name="Gordon J.L."/>
            <person name="Armisen D."/>
            <person name="Proux-Wera E."/>
            <person name="Oheigeartaigh S.S."/>
            <person name="Byrne K.P."/>
            <person name="Wolfe K.H."/>
        </authorList>
    </citation>
    <scope>NUCLEOTIDE SEQUENCE [LARGE SCALE GENOMIC DNA]</scope>
    <source>
        <strain evidence="12">ATCC 22294 / BCRC 22015 / CBS 2517 / CECT 1963 / NBRC 1671 / NRRL Y-8276</strain>
    </source>
</reference>
<dbReference type="GO" id="GO:1903574">
    <property type="term" value="P:negative regulation of cellular response to amino acid starvation"/>
    <property type="evidence" value="ECO:0007669"/>
    <property type="project" value="EnsemblFungi"/>
</dbReference>
<evidence type="ECO:0000256" key="4">
    <source>
        <dbReference type="ARBA" id="ARBA00022540"/>
    </source>
</evidence>
<evidence type="ECO:0000256" key="7">
    <source>
        <dbReference type="ARBA" id="ARBA00044229"/>
    </source>
</evidence>
<dbReference type="eggNOG" id="KOG1462">
    <property type="taxonomic scope" value="Eukaryota"/>
</dbReference>
<dbReference type="STRING" id="1071382.H2AN87"/>
<keyword evidence="12" id="KW-1185">Reference proteome</keyword>
<dbReference type="SUPFAM" id="SSF53448">
    <property type="entry name" value="Nucleotide-diphospho-sugar transferases"/>
    <property type="match status" value="1"/>
</dbReference>
<dbReference type="Gene3D" id="2.160.10.10">
    <property type="entry name" value="Hexapeptide repeat proteins"/>
    <property type="match status" value="1"/>
</dbReference>
<dbReference type="OrthoDB" id="10250549at2759"/>
<dbReference type="GeneID" id="13886271"/>
<proteinExistence type="inferred from homology"/>
<evidence type="ECO:0000313" key="12">
    <source>
        <dbReference type="Proteomes" id="UP000005220"/>
    </source>
</evidence>
<dbReference type="HOGENOM" id="CLU_016743_3_0_1"/>
<evidence type="ECO:0000256" key="5">
    <source>
        <dbReference type="ARBA" id="ARBA00022917"/>
    </source>
</evidence>